<dbReference type="GO" id="GO:0003677">
    <property type="term" value="F:DNA binding"/>
    <property type="evidence" value="ECO:0007669"/>
    <property type="project" value="InterPro"/>
</dbReference>
<dbReference type="AlphaFoldDB" id="A0A4U2ER62"/>
<keyword evidence="1" id="KW-0233">DNA recombination</keyword>
<dbReference type="GO" id="GO:0015074">
    <property type="term" value="P:DNA integration"/>
    <property type="evidence" value="ECO:0007669"/>
    <property type="project" value="InterPro"/>
</dbReference>
<dbReference type="Proteomes" id="UP000305840">
    <property type="component" value="Unassembled WGS sequence"/>
</dbReference>
<sequence>MINRFESNIRDFISQKKAIPLTFMKDRHGAIEWEGRYFVFENLAVVFVNTLKIGDQRISRTSKFSDDDYLSEYYSNYLKAVALQFGMRESQPKSNTNWIVAFRFILSFLENEKLLVSDISTKLVGDFFNLEKVSKLSDKVKSMMKGCFEWMIKEQHCTPSLRLPNVNYKENIENAVSRSKSRLPDKKSVLAAGRIFNEIIPNEKGAIDCYTDIRRQFVAGMLSISFSSPNRAAAEQLYLANQELKSKPVKGGDGVKTTVYMLDWQGSKGFSNWQKHMFNQMAPMLRRTLNFFNKACEPARILCRFFEAPQAPLKVIIGKYSVKGKPVCLERATTLWELGGILGFYERFEQGNRSKIQNIEGFPYHMDPNRILNLEEKLSFLQRKLGKYPSSNTAIDKALPVELRGTQTLQQLQGSFIRYVKRVVPQFPYRQHLNGNSVHLAQALFVFTGAQVYSSSGKSLSNSVFMIEPYNLSSMYNYLLHEYFTKSGYDESFSMTAHQPRHFMNTMCQEVGLSDEIIAEFSGRKNVTSNAVYNHQTEEERHAQIVDLHGGPSFEVNVITAAEYTNLVGRAAADTGVGLCLQSLTESPCTFFNDFEENCIGCSKSAYCKGDQSSLIKMQKDLLIQEARLSDSSLNKNLSINLISQRWFKLHFSKVERYKALIDLMQDDEIPDGSLIRPLGSSLGFSVIDLKNKNRVLREVTLSNPSRKLQEMIDSSVVVQPTKETGLQRLFDEFDL</sequence>
<comment type="caution">
    <text evidence="2">The sequence shown here is derived from an EMBL/GenBank/DDBJ whole genome shotgun (WGS) entry which is preliminary data.</text>
</comment>
<organism evidence="2 3">
    <name type="scientific">Vibrio lentus</name>
    <dbReference type="NCBI Taxonomy" id="136468"/>
    <lineage>
        <taxon>Bacteria</taxon>
        <taxon>Pseudomonadati</taxon>
        <taxon>Pseudomonadota</taxon>
        <taxon>Gammaproteobacteria</taxon>
        <taxon>Vibrionales</taxon>
        <taxon>Vibrionaceae</taxon>
        <taxon>Vibrio</taxon>
    </lineage>
</organism>
<protein>
    <recommendedName>
        <fullName evidence="4">Integrase</fullName>
    </recommendedName>
</protein>
<dbReference type="GO" id="GO:0006310">
    <property type="term" value="P:DNA recombination"/>
    <property type="evidence" value="ECO:0007669"/>
    <property type="project" value="UniProtKB-KW"/>
</dbReference>
<evidence type="ECO:0008006" key="4">
    <source>
        <dbReference type="Google" id="ProtNLM"/>
    </source>
</evidence>
<dbReference type="Gene3D" id="1.10.443.10">
    <property type="entry name" value="Intergrase catalytic core"/>
    <property type="match status" value="1"/>
</dbReference>
<evidence type="ECO:0000313" key="2">
    <source>
        <dbReference type="EMBL" id="TKG05043.1"/>
    </source>
</evidence>
<name>A0A4U2ER62_9VIBR</name>
<accession>A0A4U2ER62</accession>
<proteinExistence type="predicted"/>
<dbReference type="RefSeq" id="WP_136994624.1">
    <property type="nucleotide sequence ID" value="NZ_SYVO01000075.1"/>
</dbReference>
<evidence type="ECO:0000256" key="1">
    <source>
        <dbReference type="ARBA" id="ARBA00023172"/>
    </source>
</evidence>
<dbReference type="InterPro" id="IPR011010">
    <property type="entry name" value="DNA_brk_join_enz"/>
</dbReference>
<evidence type="ECO:0000313" key="3">
    <source>
        <dbReference type="Proteomes" id="UP000305840"/>
    </source>
</evidence>
<dbReference type="InterPro" id="IPR013762">
    <property type="entry name" value="Integrase-like_cat_sf"/>
</dbReference>
<dbReference type="SUPFAM" id="SSF56349">
    <property type="entry name" value="DNA breaking-rejoining enzymes"/>
    <property type="match status" value="1"/>
</dbReference>
<reference evidence="2 3" key="1">
    <citation type="submission" date="2019-04" db="EMBL/GenBank/DDBJ databases">
        <title>A reverse ecology approach based on a biological definition of microbial populations.</title>
        <authorList>
            <person name="Arevalo P."/>
            <person name="Vaninsberghe D."/>
            <person name="Elsherbini J."/>
            <person name="Gore J."/>
            <person name="Polz M."/>
        </authorList>
    </citation>
    <scope>NUCLEOTIDE SEQUENCE [LARGE SCALE GENOMIC DNA]</scope>
    <source>
        <strain evidence="2 3">10N.222.48.A1</strain>
    </source>
</reference>
<dbReference type="EMBL" id="SYVO01000075">
    <property type="protein sequence ID" value="TKG05043.1"/>
    <property type="molecule type" value="Genomic_DNA"/>
</dbReference>
<gene>
    <name evidence="2" type="ORF">FCV91_19080</name>
</gene>